<organism evidence="2 3">
    <name type="scientific">Collybiopsis luxurians FD-317 M1</name>
    <dbReference type="NCBI Taxonomy" id="944289"/>
    <lineage>
        <taxon>Eukaryota</taxon>
        <taxon>Fungi</taxon>
        <taxon>Dikarya</taxon>
        <taxon>Basidiomycota</taxon>
        <taxon>Agaricomycotina</taxon>
        <taxon>Agaricomycetes</taxon>
        <taxon>Agaricomycetidae</taxon>
        <taxon>Agaricales</taxon>
        <taxon>Marasmiineae</taxon>
        <taxon>Omphalotaceae</taxon>
        <taxon>Collybiopsis</taxon>
        <taxon>Collybiopsis luxurians</taxon>
    </lineage>
</organism>
<reference evidence="2 3" key="1">
    <citation type="submission" date="2014-04" db="EMBL/GenBank/DDBJ databases">
        <title>Evolutionary Origins and Diversification of the Mycorrhizal Mutualists.</title>
        <authorList>
            <consortium name="DOE Joint Genome Institute"/>
            <consortium name="Mycorrhizal Genomics Consortium"/>
            <person name="Kohler A."/>
            <person name="Kuo A."/>
            <person name="Nagy L.G."/>
            <person name="Floudas D."/>
            <person name="Copeland A."/>
            <person name="Barry K.W."/>
            <person name="Cichocki N."/>
            <person name="Veneault-Fourrey C."/>
            <person name="LaButti K."/>
            <person name="Lindquist E.A."/>
            <person name="Lipzen A."/>
            <person name="Lundell T."/>
            <person name="Morin E."/>
            <person name="Murat C."/>
            <person name="Riley R."/>
            <person name="Ohm R."/>
            <person name="Sun H."/>
            <person name="Tunlid A."/>
            <person name="Henrissat B."/>
            <person name="Grigoriev I.V."/>
            <person name="Hibbett D.S."/>
            <person name="Martin F."/>
        </authorList>
    </citation>
    <scope>NUCLEOTIDE SEQUENCE [LARGE SCALE GENOMIC DNA]</scope>
    <source>
        <strain evidence="2 3">FD-317 M1</strain>
    </source>
</reference>
<dbReference type="InterPro" id="IPR041698">
    <property type="entry name" value="Methyltransf_25"/>
</dbReference>
<name>A0A0D0CY86_9AGAR</name>
<dbReference type="EMBL" id="KN834771">
    <property type="protein sequence ID" value="KIK61298.1"/>
    <property type="molecule type" value="Genomic_DNA"/>
</dbReference>
<keyword evidence="3" id="KW-1185">Reference proteome</keyword>
<dbReference type="Pfam" id="PF13649">
    <property type="entry name" value="Methyltransf_25"/>
    <property type="match status" value="1"/>
</dbReference>
<dbReference type="AlphaFoldDB" id="A0A0D0CY86"/>
<dbReference type="PANTHER" id="PTHR43591:SF50">
    <property type="entry name" value="METHYLTRANSFERASE DOMAIN-CONTAINING PROTEIN-RELATED"/>
    <property type="match status" value="1"/>
</dbReference>
<protein>
    <recommendedName>
        <fullName evidence="1">Methyltransferase domain-containing protein</fullName>
    </recommendedName>
</protein>
<evidence type="ECO:0000313" key="2">
    <source>
        <dbReference type="EMBL" id="KIK61298.1"/>
    </source>
</evidence>
<dbReference type="Gene3D" id="3.40.50.150">
    <property type="entry name" value="Vaccinia Virus protein VP39"/>
    <property type="match status" value="1"/>
</dbReference>
<accession>A0A0D0CY86</accession>
<dbReference type="HOGENOM" id="CLU_010595_9_3_1"/>
<proteinExistence type="predicted"/>
<gene>
    <name evidence="2" type="ORF">GYMLUDRAFT_243492</name>
</gene>
<feature type="domain" description="Methyltransferase" evidence="1">
    <location>
        <begin position="55"/>
        <end position="150"/>
    </location>
</feature>
<dbReference type="PANTHER" id="PTHR43591">
    <property type="entry name" value="METHYLTRANSFERASE"/>
    <property type="match status" value="1"/>
</dbReference>
<dbReference type="CDD" id="cd02440">
    <property type="entry name" value="AdoMet_MTases"/>
    <property type="match status" value="1"/>
</dbReference>
<sequence length="286" mass="32453">MADHNQQRYHASEQYLLPADEVETERLNLQHRIIIRSFEDQLSLASLHLTSGNRVLESAAGTGIWALEFFEEQKKTGTTLDMECIDISDKQFPKSYPPNIHFSLHSVTDLPVEWSGTFLYAHQRLLVAALTDPLWRNAISELFRVLVPGGWIELVELEIKDAHFDVGPSSTKLQAALVSLIEKKNIIGNLGAYLPHLLREIGFVDVQCEIRHSPIGQPEEKHLGFTGDEWADAWGTFKQRIVDLGLIESGEEYERLRSEGAVEWNTSSNKAYVTYYTIFGRKPCSL</sequence>
<dbReference type="Proteomes" id="UP000053593">
    <property type="component" value="Unassembled WGS sequence"/>
</dbReference>
<dbReference type="OrthoDB" id="184880at2759"/>
<dbReference type="InterPro" id="IPR029063">
    <property type="entry name" value="SAM-dependent_MTases_sf"/>
</dbReference>
<evidence type="ECO:0000313" key="3">
    <source>
        <dbReference type="Proteomes" id="UP000053593"/>
    </source>
</evidence>
<dbReference type="SUPFAM" id="SSF53335">
    <property type="entry name" value="S-adenosyl-L-methionine-dependent methyltransferases"/>
    <property type="match status" value="1"/>
</dbReference>
<evidence type="ECO:0000259" key="1">
    <source>
        <dbReference type="Pfam" id="PF13649"/>
    </source>
</evidence>